<evidence type="ECO:0000313" key="1">
    <source>
        <dbReference type="EMBL" id="SDR74898.1"/>
    </source>
</evidence>
<organism evidence="1 2">
    <name type="scientific">Nocardioides scoriae</name>
    <dbReference type="NCBI Taxonomy" id="642780"/>
    <lineage>
        <taxon>Bacteria</taxon>
        <taxon>Bacillati</taxon>
        <taxon>Actinomycetota</taxon>
        <taxon>Actinomycetes</taxon>
        <taxon>Propionibacteriales</taxon>
        <taxon>Nocardioidaceae</taxon>
        <taxon>Nocardioides</taxon>
    </lineage>
</organism>
<evidence type="ECO:0000313" key="2">
    <source>
        <dbReference type="Proteomes" id="UP000198859"/>
    </source>
</evidence>
<proteinExistence type="predicted"/>
<name>A0A1H1LK57_9ACTN</name>
<dbReference type="AlphaFoldDB" id="A0A1H1LK57"/>
<protein>
    <recommendedName>
        <fullName evidence="3">Sigma-70, region 4</fullName>
    </recommendedName>
</protein>
<gene>
    <name evidence="1" type="ORF">SAMN04488570_0252</name>
</gene>
<dbReference type="Proteomes" id="UP000198859">
    <property type="component" value="Chromosome I"/>
</dbReference>
<accession>A0A1H1LK57</accession>
<evidence type="ECO:0008006" key="3">
    <source>
        <dbReference type="Google" id="ProtNLM"/>
    </source>
</evidence>
<keyword evidence="2" id="KW-1185">Reference proteome</keyword>
<reference evidence="2" key="1">
    <citation type="submission" date="2016-10" db="EMBL/GenBank/DDBJ databases">
        <authorList>
            <person name="Varghese N."/>
            <person name="Submissions S."/>
        </authorList>
    </citation>
    <scope>NUCLEOTIDE SEQUENCE [LARGE SCALE GENOMIC DNA]</scope>
    <source>
        <strain evidence="2">DSM 22127</strain>
    </source>
</reference>
<dbReference type="EMBL" id="LT629757">
    <property type="protein sequence ID" value="SDR74898.1"/>
    <property type="molecule type" value="Genomic_DNA"/>
</dbReference>
<sequence length="147" mass="15605">MDLELPGRDLSRIFDRDGSLLLALARAVTGSDGHAVVALTRGLGDYDRSAAARETLPWMVQRVLVAQAVFVASRHVAVENDVDDDVDDGVVGVWSLARRGALALVLDCGVSYREAAQVVGLPATVVASSLTEVLRALVRSEPRQALG</sequence>